<dbReference type="AlphaFoldDB" id="A0AAV7KDA1"/>
<dbReference type="GO" id="GO:0006412">
    <property type="term" value="P:translation"/>
    <property type="evidence" value="ECO:0007669"/>
    <property type="project" value="InterPro"/>
</dbReference>
<feature type="compositionally biased region" description="Polar residues" evidence="6">
    <location>
        <begin position="7"/>
        <end position="20"/>
    </location>
</feature>
<protein>
    <recommendedName>
        <fullName evidence="4">Large ribosomal subunit protein eL13</fullName>
    </recommendedName>
    <alternativeName>
        <fullName evidence="5">60S ribosomal protein L13</fullName>
    </alternativeName>
</protein>
<evidence type="ECO:0000256" key="3">
    <source>
        <dbReference type="ARBA" id="ARBA00023274"/>
    </source>
</evidence>
<evidence type="ECO:0000256" key="5">
    <source>
        <dbReference type="ARBA" id="ARBA00035321"/>
    </source>
</evidence>
<keyword evidence="3" id="KW-0687">Ribonucleoprotein</keyword>
<gene>
    <name evidence="7" type="ORF">LOD99_10825</name>
</gene>
<feature type="region of interest" description="Disordered" evidence="6">
    <location>
        <begin position="111"/>
        <end position="133"/>
    </location>
</feature>
<reference evidence="7 8" key="1">
    <citation type="journal article" date="2023" name="BMC Biol.">
        <title>The compact genome of the sponge Oopsacas minuta (Hexactinellida) is lacking key metazoan core genes.</title>
        <authorList>
            <person name="Santini S."/>
            <person name="Schenkelaars Q."/>
            <person name="Jourda C."/>
            <person name="Duchesne M."/>
            <person name="Belahbib H."/>
            <person name="Rocher C."/>
            <person name="Selva M."/>
            <person name="Riesgo A."/>
            <person name="Vervoort M."/>
            <person name="Leys S.P."/>
            <person name="Kodjabachian L."/>
            <person name="Le Bivic A."/>
            <person name="Borchiellini C."/>
            <person name="Claverie J.M."/>
            <person name="Renard E."/>
        </authorList>
    </citation>
    <scope>NUCLEOTIDE SEQUENCE [LARGE SCALE GENOMIC DNA]</scope>
    <source>
        <strain evidence="7">SPO-2</strain>
    </source>
</reference>
<evidence type="ECO:0000256" key="6">
    <source>
        <dbReference type="SAM" id="MobiDB-lite"/>
    </source>
</evidence>
<accession>A0AAV7KDA1</accession>
<sequence length="147" mass="17292">MTDKSILVTQLQQSHSTESVNPDIERLQSTQAFRLQEKGQQEQNNTIVHDNTSYKKQKIDGRRNELKEKNQIRLKKYEGRMILFPVNKKKPKPGDSSQKECDTALQLKRKRLLPLATQKKKHEKSRKVSSESMRLECSDRLGWKRKM</sequence>
<dbReference type="GO" id="GO:1990904">
    <property type="term" value="C:ribonucleoprotein complex"/>
    <property type="evidence" value="ECO:0007669"/>
    <property type="project" value="UniProtKB-KW"/>
</dbReference>
<feature type="compositionally biased region" description="Basic residues" evidence="6">
    <location>
        <begin position="111"/>
        <end position="125"/>
    </location>
</feature>
<comment type="similarity">
    <text evidence="1">Belongs to the eukaryotic ribosomal protein eL13 family.</text>
</comment>
<evidence type="ECO:0000313" key="7">
    <source>
        <dbReference type="EMBL" id="KAI6659406.1"/>
    </source>
</evidence>
<evidence type="ECO:0000256" key="1">
    <source>
        <dbReference type="ARBA" id="ARBA00005640"/>
    </source>
</evidence>
<feature type="region of interest" description="Disordered" evidence="6">
    <location>
        <begin position="1"/>
        <end position="22"/>
    </location>
</feature>
<name>A0AAV7KDA1_9METZ</name>
<comment type="caution">
    <text evidence="7">The sequence shown here is derived from an EMBL/GenBank/DDBJ whole genome shotgun (WGS) entry which is preliminary data.</text>
</comment>
<dbReference type="GO" id="GO:0005840">
    <property type="term" value="C:ribosome"/>
    <property type="evidence" value="ECO:0007669"/>
    <property type="project" value="UniProtKB-KW"/>
</dbReference>
<dbReference type="InterPro" id="IPR001380">
    <property type="entry name" value="Ribosomal_eL13"/>
</dbReference>
<keyword evidence="8" id="KW-1185">Reference proteome</keyword>
<feature type="region of interest" description="Disordered" evidence="6">
    <location>
        <begin position="37"/>
        <end position="60"/>
    </location>
</feature>
<dbReference type="GO" id="GO:0003735">
    <property type="term" value="F:structural constituent of ribosome"/>
    <property type="evidence" value="ECO:0007669"/>
    <property type="project" value="InterPro"/>
</dbReference>
<dbReference type="EMBL" id="JAKMXF010000064">
    <property type="protein sequence ID" value="KAI6659406.1"/>
    <property type="molecule type" value="Genomic_DNA"/>
</dbReference>
<organism evidence="7 8">
    <name type="scientific">Oopsacas minuta</name>
    <dbReference type="NCBI Taxonomy" id="111878"/>
    <lineage>
        <taxon>Eukaryota</taxon>
        <taxon>Metazoa</taxon>
        <taxon>Porifera</taxon>
        <taxon>Hexactinellida</taxon>
        <taxon>Hexasterophora</taxon>
        <taxon>Lyssacinosida</taxon>
        <taxon>Leucopsacidae</taxon>
        <taxon>Oopsacas</taxon>
    </lineage>
</organism>
<dbReference type="Pfam" id="PF01294">
    <property type="entry name" value="Ribosomal_L13e"/>
    <property type="match status" value="1"/>
</dbReference>
<feature type="compositionally biased region" description="Polar residues" evidence="6">
    <location>
        <begin position="41"/>
        <end position="51"/>
    </location>
</feature>
<dbReference type="Proteomes" id="UP001165289">
    <property type="component" value="Unassembled WGS sequence"/>
</dbReference>
<evidence type="ECO:0000256" key="4">
    <source>
        <dbReference type="ARBA" id="ARBA00035216"/>
    </source>
</evidence>
<evidence type="ECO:0000313" key="8">
    <source>
        <dbReference type="Proteomes" id="UP001165289"/>
    </source>
</evidence>
<keyword evidence="2 7" id="KW-0689">Ribosomal protein</keyword>
<proteinExistence type="inferred from homology"/>
<evidence type="ECO:0000256" key="2">
    <source>
        <dbReference type="ARBA" id="ARBA00022980"/>
    </source>
</evidence>